<dbReference type="Proteomes" id="UP000049983">
    <property type="component" value="Unassembled WGS sequence"/>
</dbReference>
<dbReference type="EMBL" id="CXWC01000011">
    <property type="protein sequence ID" value="CTQ74441.1"/>
    <property type="molecule type" value="Genomic_DNA"/>
</dbReference>
<reference evidence="3" key="1">
    <citation type="submission" date="2015-07" db="EMBL/GenBank/DDBJ databases">
        <authorList>
            <person name="Rodrigo-Torres Lidia"/>
            <person name="Arahal R.David."/>
        </authorList>
    </citation>
    <scope>NUCLEOTIDE SEQUENCE [LARGE SCALE GENOMIC DNA]</scope>
    <source>
        <strain evidence="3">CECT 5096</strain>
    </source>
</reference>
<dbReference type="STRING" id="311410.LA5095_00911"/>
<feature type="chain" id="PRO_5009787749" description="SGNH/GDSL hydrolase family protein" evidence="1">
    <location>
        <begin position="27"/>
        <end position="422"/>
    </location>
</feature>
<evidence type="ECO:0008006" key="4">
    <source>
        <dbReference type="Google" id="ProtNLM"/>
    </source>
</evidence>
<evidence type="ECO:0000256" key="1">
    <source>
        <dbReference type="SAM" id="SignalP"/>
    </source>
</evidence>
<keyword evidence="1" id="KW-0732">Signal</keyword>
<feature type="signal peptide" evidence="1">
    <location>
        <begin position="1"/>
        <end position="26"/>
    </location>
</feature>
<sequence length="422" mass="47737">MRPIPKLYTAAMAVTAMIALAPIAFNAVVDAFDHNRLVELDLDKKEISVKAHYPLYKMMEYPRIKAPTVILGDSRARALQDRYWQELGRDDVYNFAYGGATVYEIYDTFRYLRETVELDTLIVSLPLRSMDARFKGSMNRVPEAIALADNPFAYYTNWFVTKTGWRLLQDRYPGLTALFEDVSLWPVQEALAADFTAVSTLSVEALLDPSLCDECALSASVSSLRLPAVYHGHGFGLGRWAGYWPEISIDRDLPQLFAKQVGTNGAADWRRFKQSEDLWNMIEEIASWSAENDVKLVFLIPPTISEMQRRISDFGLTAANHKFRERLSTLAPVVDLDFDTPFTRELGNFTDAYHFGSDPARRIVGELLMLIDRDPKRVATASSRRKDLVCPVTPAETSRSHVEGTLELLEGSSCRIWRKTDG</sequence>
<organism evidence="2 3">
    <name type="scientific">Roseibium album</name>
    <dbReference type="NCBI Taxonomy" id="311410"/>
    <lineage>
        <taxon>Bacteria</taxon>
        <taxon>Pseudomonadati</taxon>
        <taxon>Pseudomonadota</taxon>
        <taxon>Alphaproteobacteria</taxon>
        <taxon>Hyphomicrobiales</taxon>
        <taxon>Stappiaceae</taxon>
        <taxon>Roseibium</taxon>
    </lineage>
</organism>
<evidence type="ECO:0000313" key="2">
    <source>
        <dbReference type="EMBL" id="CTQ74441.1"/>
    </source>
</evidence>
<accession>A0A0M6ZCW7</accession>
<keyword evidence="3" id="KW-1185">Reference proteome</keyword>
<dbReference type="RefSeq" id="WP_144436072.1">
    <property type="nucleotide sequence ID" value="NZ_CXWA01000005.1"/>
</dbReference>
<evidence type="ECO:0000313" key="3">
    <source>
        <dbReference type="Proteomes" id="UP000049983"/>
    </source>
</evidence>
<dbReference type="OrthoDB" id="7672074at2"/>
<proteinExistence type="predicted"/>
<gene>
    <name evidence="2" type="ORF">LA5096_04049</name>
</gene>
<name>A0A0M6ZCW7_9HYPH</name>
<dbReference type="GeneID" id="97671367"/>
<dbReference type="AlphaFoldDB" id="A0A0M6ZCW7"/>
<protein>
    <recommendedName>
        <fullName evidence="4">SGNH/GDSL hydrolase family protein</fullName>
    </recommendedName>
</protein>